<dbReference type="PROSITE" id="PS51294">
    <property type="entry name" value="HTH_MYB"/>
    <property type="match status" value="1"/>
</dbReference>
<organism evidence="2 3">
    <name type="scientific">Paramecium pentaurelia</name>
    <dbReference type="NCBI Taxonomy" id="43138"/>
    <lineage>
        <taxon>Eukaryota</taxon>
        <taxon>Sar</taxon>
        <taxon>Alveolata</taxon>
        <taxon>Ciliophora</taxon>
        <taxon>Intramacronucleata</taxon>
        <taxon>Oligohymenophorea</taxon>
        <taxon>Peniculida</taxon>
        <taxon>Parameciidae</taxon>
        <taxon>Paramecium</taxon>
    </lineage>
</organism>
<gene>
    <name evidence="2" type="ORF">PPENT_87.1.T1440133</name>
</gene>
<dbReference type="InterPro" id="IPR001005">
    <property type="entry name" value="SANT/Myb"/>
</dbReference>
<dbReference type="Proteomes" id="UP000689195">
    <property type="component" value="Unassembled WGS sequence"/>
</dbReference>
<accession>A0A8S1Y099</accession>
<dbReference type="OrthoDB" id="2143914at2759"/>
<dbReference type="Pfam" id="PF00249">
    <property type="entry name" value="Myb_DNA-binding"/>
    <property type="match status" value="1"/>
</dbReference>
<name>A0A8S1Y099_9CILI</name>
<dbReference type="CDD" id="cd00167">
    <property type="entry name" value="SANT"/>
    <property type="match status" value="1"/>
</dbReference>
<dbReference type="InterPro" id="IPR017930">
    <property type="entry name" value="Myb_dom"/>
</dbReference>
<protein>
    <recommendedName>
        <fullName evidence="1">HTH myb-type domain-containing protein</fullName>
    </recommendedName>
</protein>
<proteinExistence type="predicted"/>
<reference evidence="2" key="1">
    <citation type="submission" date="2021-01" db="EMBL/GenBank/DDBJ databases">
        <authorList>
            <consortium name="Genoscope - CEA"/>
            <person name="William W."/>
        </authorList>
    </citation>
    <scope>NUCLEOTIDE SEQUENCE</scope>
</reference>
<dbReference type="SMART" id="SM00717">
    <property type="entry name" value="SANT"/>
    <property type="match status" value="1"/>
</dbReference>
<keyword evidence="3" id="KW-1185">Reference proteome</keyword>
<feature type="domain" description="HTH myb-type" evidence="1">
    <location>
        <begin position="86"/>
        <end position="128"/>
    </location>
</feature>
<evidence type="ECO:0000313" key="2">
    <source>
        <dbReference type="EMBL" id="CAD8206637.1"/>
    </source>
</evidence>
<evidence type="ECO:0000259" key="1">
    <source>
        <dbReference type="PROSITE" id="PS51294"/>
    </source>
</evidence>
<sequence length="144" mass="17830">MDEAIYIKQFIFNEGLDEYNKEYHIRLSQHHVEEESLEHLYYSMMQCQSTYDQNDSNQNIQQKRMINDMRYYQLYVNILSRFSYLEDKRILELVIQLGPNFNKIVKYFPGKTMNMIKNRYYKKLRFNKEYYLGDNEKTKQKKNK</sequence>
<dbReference type="AlphaFoldDB" id="A0A8S1Y099"/>
<evidence type="ECO:0000313" key="3">
    <source>
        <dbReference type="Proteomes" id="UP000689195"/>
    </source>
</evidence>
<dbReference type="EMBL" id="CAJJDO010000144">
    <property type="protein sequence ID" value="CAD8206637.1"/>
    <property type="molecule type" value="Genomic_DNA"/>
</dbReference>
<comment type="caution">
    <text evidence="2">The sequence shown here is derived from an EMBL/GenBank/DDBJ whole genome shotgun (WGS) entry which is preliminary data.</text>
</comment>